<comment type="function">
    <text evidence="9">Cytokine with a wide variety of biological functions in immunity, tissue regeneration, and metabolism. Binds to IL6R, then the complex associates to the signaling subunit IL6ST/gp130 to trigger the intracellular IL6-signaling pathway. The interaction with the membrane-bound IL6R and IL6ST stimulates 'classic signaling', whereas the binding of IL6 and soluble IL6R to IL6ST stimulates 'trans-signaling'. Alternatively, 'cluster signaling' occurs when membrane-bound IL6:IL6R complexes on transmitter cells activate IL6ST receptors on neighboring receiver cells.</text>
</comment>
<dbReference type="PANTHER" id="PTHR48494:SF1">
    <property type="entry name" value="INTERLEUKIN-6"/>
    <property type="match status" value="1"/>
</dbReference>
<dbReference type="GO" id="GO:0006953">
    <property type="term" value="P:acute-phase response"/>
    <property type="evidence" value="ECO:0007669"/>
    <property type="project" value="UniProtKB-KW"/>
</dbReference>
<dbReference type="GO" id="GO:0005125">
    <property type="term" value="F:cytokine activity"/>
    <property type="evidence" value="ECO:0007669"/>
    <property type="project" value="UniProtKB-KW"/>
</dbReference>
<keyword evidence="12" id="KW-1185">Reference proteome</keyword>
<dbReference type="Proteomes" id="UP001178508">
    <property type="component" value="Chromosome 21"/>
</dbReference>
<dbReference type="InterPro" id="IPR009079">
    <property type="entry name" value="4_helix_cytokine-like_core"/>
</dbReference>
<dbReference type="InterPro" id="IPR030474">
    <property type="entry name" value="IL-6/GCSF/MGF"/>
</dbReference>
<keyword evidence="5" id="KW-0202">Cytokine</keyword>
<evidence type="ECO:0000256" key="10">
    <source>
        <dbReference type="SAM" id="SignalP"/>
    </source>
</evidence>
<dbReference type="PROSITE" id="PS00254">
    <property type="entry name" value="INTERLEUKIN_6"/>
    <property type="match status" value="1"/>
</dbReference>
<evidence type="ECO:0000313" key="11">
    <source>
        <dbReference type="EMBL" id="CAJ1083959.1"/>
    </source>
</evidence>
<dbReference type="GO" id="GO:0005138">
    <property type="term" value="F:interleukin-6 receptor binding"/>
    <property type="evidence" value="ECO:0007669"/>
    <property type="project" value="InterPro"/>
</dbReference>
<keyword evidence="7" id="KW-0339">Growth factor</keyword>
<dbReference type="PRINTS" id="PR00433">
    <property type="entry name" value="IL6GCSFMGF"/>
</dbReference>
<keyword evidence="6" id="KW-0964">Secreted</keyword>
<name>A0AAV1HFH4_XYRNO</name>
<dbReference type="GO" id="GO:0030154">
    <property type="term" value="P:cell differentiation"/>
    <property type="evidence" value="ECO:0007669"/>
    <property type="project" value="InterPro"/>
</dbReference>
<sequence length="218" mass="24535">MPSTLNSYLLMATLLQVALGSPIKVATLENLAGDPSGEEGELTSNLLSDSGIWELILSVTNNLQKEFEAEFGNQVSYHILEDYNISSLPESCTYSNLSKEACLQRLAEGLFMYKVLLKHVEREYPSNLKISEARLHCGQLISLIRDNMRHPERVTEMTSSQEEQLLKEISSPYAFQRKMTAHSILLQLRNFLLKGKRAIKKKEKAGQSKTPISLNSTM</sequence>
<organism evidence="11 12">
    <name type="scientific">Xyrichtys novacula</name>
    <name type="common">Pearly razorfish</name>
    <name type="synonym">Hemipteronotus novacula</name>
    <dbReference type="NCBI Taxonomy" id="13765"/>
    <lineage>
        <taxon>Eukaryota</taxon>
        <taxon>Metazoa</taxon>
        <taxon>Chordata</taxon>
        <taxon>Craniata</taxon>
        <taxon>Vertebrata</taxon>
        <taxon>Euteleostomi</taxon>
        <taxon>Actinopterygii</taxon>
        <taxon>Neopterygii</taxon>
        <taxon>Teleostei</taxon>
        <taxon>Neoteleostei</taxon>
        <taxon>Acanthomorphata</taxon>
        <taxon>Eupercaria</taxon>
        <taxon>Labriformes</taxon>
        <taxon>Labridae</taxon>
        <taxon>Xyrichtys</taxon>
    </lineage>
</organism>
<keyword evidence="8" id="KW-1015">Disulfide bond</keyword>
<comment type="similarity">
    <text evidence="2">Belongs to the IL-6 superfamily.</text>
</comment>
<dbReference type="SUPFAM" id="SSF47266">
    <property type="entry name" value="4-helical cytokines"/>
    <property type="match status" value="1"/>
</dbReference>
<dbReference type="GO" id="GO:0006955">
    <property type="term" value="P:immune response"/>
    <property type="evidence" value="ECO:0007669"/>
    <property type="project" value="InterPro"/>
</dbReference>
<evidence type="ECO:0000256" key="7">
    <source>
        <dbReference type="ARBA" id="ARBA00023030"/>
    </source>
</evidence>
<dbReference type="InterPro" id="IPR030473">
    <property type="entry name" value="IL6/GCSF/MGF_CS"/>
</dbReference>
<dbReference type="Gene3D" id="1.20.1250.10">
    <property type="match status" value="1"/>
</dbReference>
<accession>A0AAV1HFH4</accession>
<dbReference type="GO" id="GO:0005615">
    <property type="term" value="C:extracellular space"/>
    <property type="evidence" value="ECO:0007669"/>
    <property type="project" value="UniProtKB-KW"/>
</dbReference>
<evidence type="ECO:0000256" key="2">
    <source>
        <dbReference type="ARBA" id="ARBA00007432"/>
    </source>
</evidence>
<keyword evidence="4" id="KW-0011">Acute phase</keyword>
<dbReference type="EMBL" id="OY660884">
    <property type="protein sequence ID" value="CAJ1083959.1"/>
    <property type="molecule type" value="Genomic_DNA"/>
</dbReference>
<dbReference type="PANTHER" id="PTHR48494">
    <property type="entry name" value="INTERLEUKIN-6"/>
    <property type="match status" value="1"/>
</dbReference>
<evidence type="ECO:0000256" key="3">
    <source>
        <dbReference type="ARBA" id="ARBA00019464"/>
    </source>
</evidence>
<comment type="subcellular location">
    <subcellularLocation>
        <location evidence="1">Secreted</location>
    </subcellularLocation>
</comment>
<evidence type="ECO:0000256" key="1">
    <source>
        <dbReference type="ARBA" id="ARBA00004613"/>
    </source>
</evidence>
<feature type="signal peptide" evidence="10">
    <location>
        <begin position="1"/>
        <end position="20"/>
    </location>
</feature>
<protein>
    <recommendedName>
        <fullName evidence="3">Interleukin-6</fullName>
    </recommendedName>
</protein>
<keyword evidence="10" id="KW-0732">Signal</keyword>
<gene>
    <name evidence="11" type="ORF">XNOV1_A006366</name>
</gene>
<dbReference type="GO" id="GO:0008083">
    <property type="term" value="F:growth factor activity"/>
    <property type="evidence" value="ECO:0007669"/>
    <property type="project" value="UniProtKB-KW"/>
</dbReference>
<evidence type="ECO:0000256" key="4">
    <source>
        <dbReference type="ARBA" id="ARBA00022486"/>
    </source>
</evidence>
<dbReference type="SMART" id="SM00126">
    <property type="entry name" value="IL6"/>
    <property type="match status" value="1"/>
</dbReference>
<feature type="chain" id="PRO_5043774103" description="Interleukin-6" evidence="10">
    <location>
        <begin position="21"/>
        <end position="218"/>
    </location>
</feature>
<evidence type="ECO:0000256" key="8">
    <source>
        <dbReference type="ARBA" id="ARBA00023157"/>
    </source>
</evidence>
<evidence type="ECO:0000256" key="9">
    <source>
        <dbReference type="ARBA" id="ARBA00023441"/>
    </source>
</evidence>
<dbReference type="Pfam" id="PF00489">
    <property type="entry name" value="IL6"/>
    <property type="match status" value="1"/>
</dbReference>
<dbReference type="InterPro" id="IPR003574">
    <property type="entry name" value="IL-6-like"/>
</dbReference>
<evidence type="ECO:0000313" key="12">
    <source>
        <dbReference type="Proteomes" id="UP001178508"/>
    </source>
</evidence>
<evidence type="ECO:0000256" key="5">
    <source>
        <dbReference type="ARBA" id="ARBA00022514"/>
    </source>
</evidence>
<reference evidence="11" key="1">
    <citation type="submission" date="2023-08" db="EMBL/GenBank/DDBJ databases">
        <authorList>
            <person name="Alioto T."/>
            <person name="Alioto T."/>
            <person name="Gomez Garrido J."/>
        </authorList>
    </citation>
    <scope>NUCLEOTIDE SEQUENCE</scope>
</reference>
<proteinExistence type="inferred from homology"/>
<evidence type="ECO:0000256" key="6">
    <source>
        <dbReference type="ARBA" id="ARBA00022525"/>
    </source>
</evidence>
<dbReference type="AlphaFoldDB" id="A0AAV1HFH4"/>